<dbReference type="EC" id="2.7.1.23" evidence="1"/>
<organism evidence="1 2">
    <name type="scientific">Agrobacterium tumefaciens</name>
    <dbReference type="NCBI Taxonomy" id="358"/>
    <lineage>
        <taxon>Bacteria</taxon>
        <taxon>Pseudomonadati</taxon>
        <taxon>Pseudomonadota</taxon>
        <taxon>Alphaproteobacteria</taxon>
        <taxon>Hyphomicrobiales</taxon>
        <taxon>Rhizobiaceae</taxon>
        <taxon>Rhizobium/Agrobacterium group</taxon>
        <taxon>Agrobacterium</taxon>
        <taxon>Agrobacterium tumefaciens complex</taxon>
    </lineage>
</organism>
<proteinExistence type="predicted"/>
<dbReference type="GO" id="GO:0006741">
    <property type="term" value="P:NADP+ biosynthetic process"/>
    <property type="evidence" value="ECO:0007669"/>
    <property type="project" value="TreeGrafter"/>
</dbReference>
<dbReference type="Gene3D" id="2.60.200.30">
    <property type="entry name" value="Probable inorganic polyphosphate/atp-NAD kinase, domain 2"/>
    <property type="match status" value="1"/>
</dbReference>
<reference evidence="1 2" key="1">
    <citation type="submission" date="2019-04" db="EMBL/GenBank/DDBJ databases">
        <title>Complete genome sequence of Agrobacterium tumefaciens CFBP6624.</title>
        <authorList>
            <person name="Haryono M."/>
            <person name="Lin Y.-C."/>
            <person name="Lai E.-M."/>
            <person name="Kuo C.-H."/>
        </authorList>
    </citation>
    <scope>NUCLEOTIDE SEQUENCE [LARGE SCALE GENOMIC DNA]</scope>
    <source>
        <strain evidence="1 2">CFBP6624</strain>
    </source>
</reference>
<dbReference type="GO" id="GO:0003951">
    <property type="term" value="F:NAD+ kinase activity"/>
    <property type="evidence" value="ECO:0007669"/>
    <property type="project" value="UniProtKB-EC"/>
</dbReference>
<evidence type="ECO:0000313" key="1">
    <source>
        <dbReference type="EMBL" id="QCM01376.1"/>
    </source>
</evidence>
<dbReference type="AlphaFoldDB" id="A0AAE6BQE6"/>
<dbReference type="InterPro" id="IPR017438">
    <property type="entry name" value="ATP-NAD_kinase_N"/>
</dbReference>
<dbReference type="Proteomes" id="UP000298646">
    <property type="component" value="Chromosome circular"/>
</dbReference>
<name>A0AAE6BQE6_AGRTU</name>
<dbReference type="SUPFAM" id="SSF111331">
    <property type="entry name" value="NAD kinase/diacylglycerol kinase-like"/>
    <property type="match status" value="1"/>
</dbReference>
<dbReference type="GO" id="GO:0019674">
    <property type="term" value="P:NAD+ metabolic process"/>
    <property type="evidence" value="ECO:0007669"/>
    <property type="project" value="InterPro"/>
</dbReference>
<accession>A0AAE6BQE6</accession>
<evidence type="ECO:0000313" key="2">
    <source>
        <dbReference type="Proteomes" id="UP000298646"/>
    </source>
</evidence>
<protein>
    <submittedName>
        <fullName evidence="1">NAD kinase</fullName>
        <ecNumber evidence="1">2.7.1.23</ecNumber>
    </submittedName>
</protein>
<sequence>MYQGWVLWLVIDRFYRRLRIASRFNRLQHRLQAFSGLRRCRGKRMSHSNFSLSFVASATEEAQTAMEALKGVYGNTPFEEAEVIVALGGDGFMLQILNETMNSGKRVYGMNRGSVGFLMNDYRVEGLLERIAVATGNDFHPLRMTTTDSDGDEFTALAMNEVSLFRQSHQAAKLRVEVDGKVRLEELICDGMMVATPAGSTAYNFSAHGPILPLESPLLALTPVSAFRPRRWRGALLPNKVTVDIHVLERDKRPVNAVADHTEVKSVRHVRIAQSQDRTARILSDPDRSWSDRVLAEQFNN</sequence>
<dbReference type="NCBIfam" id="NF003406">
    <property type="entry name" value="PRK04761.1"/>
    <property type="match status" value="1"/>
</dbReference>
<dbReference type="Gene3D" id="3.40.50.10330">
    <property type="entry name" value="Probable inorganic polyphosphate/atp-NAD kinase, domain 1"/>
    <property type="match status" value="1"/>
</dbReference>
<dbReference type="InterPro" id="IPR016064">
    <property type="entry name" value="NAD/diacylglycerol_kinase_sf"/>
</dbReference>
<dbReference type="PANTHER" id="PTHR20275">
    <property type="entry name" value="NAD KINASE"/>
    <property type="match status" value="1"/>
</dbReference>
<dbReference type="PANTHER" id="PTHR20275:SF0">
    <property type="entry name" value="NAD KINASE"/>
    <property type="match status" value="1"/>
</dbReference>
<dbReference type="InterPro" id="IPR017437">
    <property type="entry name" value="ATP-NAD_kinase_PpnK-typ_C"/>
</dbReference>
<keyword evidence="1" id="KW-0808">Transferase</keyword>
<gene>
    <name evidence="1" type="ORF">CFBP6624_05210</name>
</gene>
<dbReference type="Pfam" id="PF20143">
    <property type="entry name" value="NAD_kinase_C"/>
    <property type="match status" value="1"/>
</dbReference>
<dbReference type="EMBL" id="CP039907">
    <property type="protein sequence ID" value="QCM01376.1"/>
    <property type="molecule type" value="Genomic_DNA"/>
</dbReference>
<keyword evidence="1" id="KW-0418">Kinase</keyword>